<evidence type="ECO:0000313" key="2">
    <source>
        <dbReference type="Proteomes" id="UP000005244"/>
    </source>
</evidence>
<protein>
    <submittedName>
        <fullName evidence="1">Phage portal protein, SPP1 family</fullName>
    </submittedName>
</protein>
<accession>J5WDP8</accession>
<reference evidence="1 2" key="1">
    <citation type="submission" date="2012-07" db="EMBL/GenBank/DDBJ databases">
        <authorList>
            <person name="Durkin A.S."/>
            <person name="McCorrison J."/>
            <person name="Torralba M."/>
            <person name="Gillis M."/>
            <person name="Methe B."/>
            <person name="Sutton G."/>
            <person name="Nelson K.E."/>
        </authorList>
    </citation>
    <scope>NUCLEOTIDE SEQUENCE [LARGE SCALE GENOMIC DNA]</scope>
    <source>
        <strain evidence="1 2">OBRC8</strain>
    </source>
</reference>
<dbReference type="Proteomes" id="UP000005244">
    <property type="component" value="Unassembled WGS sequence"/>
</dbReference>
<proteinExistence type="predicted"/>
<evidence type="ECO:0000313" key="1">
    <source>
        <dbReference type="EMBL" id="EJU21177.1"/>
    </source>
</evidence>
<dbReference type="InterPro" id="IPR021145">
    <property type="entry name" value="Portal_protein_SPP1_Gp6-like"/>
</dbReference>
<dbReference type="AlphaFoldDB" id="J5WDP8"/>
<sequence length="449" mass="51889">MIYLSEFEVNEINIKKIIEKYSSSELLKLEKLSEYYKNNNEITNRSMKKDAPNNKLASAYAKYVVKMQTGYFIGIPAKHKSSDEEYLSEYTKILDDNFEKSLNYEIAKDMSKFGFGAELIYQNEKSITKIKKISPLELILIASNKIDEFIMCAIRYYRSADIDGNVTEIAEVYDSKYITRFERTKSQASFEQVGQDEHLFDEVPIIIYRNNVEMTSDFENVIELNNAYDTSQSNTANDIDYFNDAYMIVEGASELVEDIDDDTDKVQKTAETLKKNRVMYFPDGGGAKFLVKDINDSATENYKNRLNSDIHKFSLTPDLADEKFAGNLSGIAIKFKTIPLEQSATEKENGFTIGLKKRCELVTNLMNIRLNRNYDYTLITTEFTRNLPQNESEITNTILSLSNVISKRTLLELLPQIEDVDEELKRLGEEQDEYEQRDFEFKENIVTKI</sequence>
<organism evidence="1 2">
    <name type="scientific">Peptoanaerobacter stomatis</name>
    <dbReference type="NCBI Taxonomy" id="796937"/>
    <lineage>
        <taxon>Bacteria</taxon>
        <taxon>Bacillati</taxon>
        <taxon>Bacillota</taxon>
        <taxon>Clostridia</taxon>
        <taxon>Peptostreptococcales</taxon>
        <taxon>Filifactoraceae</taxon>
        <taxon>Peptoanaerobacter</taxon>
    </lineage>
</organism>
<name>J5WDP8_9FIRM</name>
<gene>
    <name evidence="1" type="ORF">HMPREF1143_1986</name>
</gene>
<keyword evidence="2" id="KW-1185">Reference proteome</keyword>
<dbReference type="RefSeq" id="WP_009531418.1">
    <property type="nucleotide sequence ID" value="NZ_ALNK01000028.1"/>
</dbReference>
<dbReference type="EMBL" id="ALNK01000028">
    <property type="protein sequence ID" value="EJU21177.1"/>
    <property type="molecule type" value="Genomic_DNA"/>
</dbReference>
<dbReference type="Pfam" id="PF05133">
    <property type="entry name" value="SPP1_portal"/>
    <property type="match status" value="1"/>
</dbReference>
<dbReference type="InterPro" id="IPR006428">
    <property type="entry name" value="Portal_SPP1-type"/>
</dbReference>
<dbReference type="NCBIfam" id="TIGR01538">
    <property type="entry name" value="portal_SPP1"/>
    <property type="match status" value="1"/>
</dbReference>
<comment type="caution">
    <text evidence="1">The sequence shown here is derived from an EMBL/GenBank/DDBJ whole genome shotgun (WGS) entry which is preliminary data.</text>
</comment>